<evidence type="ECO:0000256" key="5">
    <source>
        <dbReference type="ARBA" id="ARBA00023015"/>
    </source>
</evidence>
<proteinExistence type="predicted"/>
<dbReference type="PROSITE" id="PS51755">
    <property type="entry name" value="OMPR_PHOB"/>
    <property type="match status" value="1"/>
</dbReference>
<feature type="modified residue" description="4-aspartylphosphate" evidence="8">
    <location>
        <position position="51"/>
    </location>
</feature>
<evidence type="ECO:0000256" key="1">
    <source>
        <dbReference type="ARBA" id="ARBA00004496"/>
    </source>
</evidence>
<evidence type="ECO:0000259" key="10">
    <source>
        <dbReference type="PROSITE" id="PS50110"/>
    </source>
</evidence>
<gene>
    <name evidence="12" type="ORF">HF682_10415</name>
</gene>
<dbReference type="CDD" id="cd00383">
    <property type="entry name" value="trans_reg_C"/>
    <property type="match status" value="1"/>
</dbReference>
<dbReference type="FunFam" id="3.40.50.2300:FF:000001">
    <property type="entry name" value="DNA-binding response regulator PhoB"/>
    <property type="match status" value="1"/>
</dbReference>
<dbReference type="InterPro" id="IPR011006">
    <property type="entry name" value="CheY-like_superfamily"/>
</dbReference>
<dbReference type="FunFam" id="1.10.10.10:FF:000099">
    <property type="entry name" value="Two-component system response regulator TorR"/>
    <property type="match status" value="1"/>
</dbReference>
<dbReference type="Gene3D" id="6.10.250.690">
    <property type="match status" value="1"/>
</dbReference>
<dbReference type="SUPFAM" id="SSF52172">
    <property type="entry name" value="CheY-like"/>
    <property type="match status" value="1"/>
</dbReference>
<feature type="domain" description="OmpR/PhoB-type" evidence="11">
    <location>
        <begin position="124"/>
        <end position="223"/>
    </location>
</feature>
<keyword evidence="4" id="KW-0902">Two-component regulatory system</keyword>
<dbReference type="Pfam" id="PF00072">
    <property type="entry name" value="Response_reg"/>
    <property type="match status" value="1"/>
</dbReference>
<dbReference type="PANTHER" id="PTHR48111">
    <property type="entry name" value="REGULATOR OF RPOS"/>
    <property type="match status" value="1"/>
</dbReference>
<name>A0A847S747_9NEIS</name>
<dbReference type="SMART" id="SM00862">
    <property type="entry name" value="Trans_reg_C"/>
    <property type="match status" value="1"/>
</dbReference>
<dbReference type="Gene3D" id="1.10.10.10">
    <property type="entry name" value="Winged helix-like DNA-binding domain superfamily/Winged helix DNA-binding domain"/>
    <property type="match status" value="1"/>
</dbReference>
<evidence type="ECO:0000256" key="3">
    <source>
        <dbReference type="ARBA" id="ARBA00022553"/>
    </source>
</evidence>
<accession>A0A847S747</accession>
<dbReference type="GO" id="GO:0006355">
    <property type="term" value="P:regulation of DNA-templated transcription"/>
    <property type="evidence" value="ECO:0007669"/>
    <property type="project" value="InterPro"/>
</dbReference>
<evidence type="ECO:0000256" key="6">
    <source>
        <dbReference type="ARBA" id="ARBA00023125"/>
    </source>
</evidence>
<keyword evidence="2" id="KW-0963">Cytoplasm</keyword>
<protein>
    <submittedName>
        <fullName evidence="12">Response regulator transcription factor</fullName>
    </submittedName>
</protein>
<reference evidence="12 13" key="1">
    <citation type="submission" date="2020-04" db="EMBL/GenBank/DDBJ databases">
        <title>Draft genome of Leeia sp. IMCC25680.</title>
        <authorList>
            <person name="Song J."/>
            <person name="Cho J.-C."/>
        </authorList>
    </citation>
    <scope>NUCLEOTIDE SEQUENCE [LARGE SCALE GENOMIC DNA]</scope>
    <source>
        <strain evidence="12 13">IMCC25680</strain>
    </source>
</reference>
<dbReference type="PROSITE" id="PS50110">
    <property type="entry name" value="RESPONSE_REGULATORY"/>
    <property type="match status" value="1"/>
</dbReference>
<keyword evidence="3 8" id="KW-0597">Phosphoprotein</keyword>
<comment type="subcellular location">
    <subcellularLocation>
        <location evidence="1">Cytoplasm</location>
    </subcellularLocation>
</comment>
<dbReference type="GO" id="GO:0032993">
    <property type="term" value="C:protein-DNA complex"/>
    <property type="evidence" value="ECO:0007669"/>
    <property type="project" value="TreeGrafter"/>
</dbReference>
<dbReference type="Gene3D" id="3.40.50.2300">
    <property type="match status" value="1"/>
</dbReference>
<evidence type="ECO:0000256" key="4">
    <source>
        <dbReference type="ARBA" id="ARBA00023012"/>
    </source>
</evidence>
<dbReference type="InterPro" id="IPR039420">
    <property type="entry name" value="WalR-like"/>
</dbReference>
<dbReference type="SMART" id="SM00448">
    <property type="entry name" value="REC"/>
    <property type="match status" value="1"/>
</dbReference>
<feature type="DNA-binding region" description="OmpR/PhoB-type" evidence="9">
    <location>
        <begin position="124"/>
        <end position="223"/>
    </location>
</feature>
<keyword evidence="13" id="KW-1185">Reference proteome</keyword>
<evidence type="ECO:0000259" key="11">
    <source>
        <dbReference type="PROSITE" id="PS51755"/>
    </source>
</evidence>
<evidence type="ECO:0000256" key="2">
    <source>
        <dbReference type="ARBA" id="ARBA00022490"/>
    </source>
</evidence>
<dbReference type="InterPro" id="IPR036388">
    <property type="entry name" value="WH-like_DNA-bd_sf"/>
</dbReference>
<dbReference type="GO" id="GO:0000976">
    <property type="term" value="F:transcription cis-regulatory region binding"/>
    <property type="evidence" value="ECO:0007669"/>
    <property type="project" value="TreeGrafter"/>
</dbReference>
<evidence type="ECO:0000256" key="9">
    <source>
        <dbReference type="PROSITE-ProRule" id="PRU01091"/>
    </source>
</evidence>
<evidence type="ECO:0000313" key="13">
    <source>
        <dbReference type="Proteomes" id="UP000587991"/>
    </source>
</evidence>
<dbReference type="GO" id="GO:0005829">
    <property type="term" value="C:cytosol"/>
    <property type="evidence" value="ECO:0007669"/>
    <property type="project" value="TreeGrafter"/>
</dbReference>
<dbReference type="Proteomes" id="UP000587991">
    <property type="component" value="Unassembled WGS sequence"/>
</dbReference>
<dbReference type="GO" id="GO:0000156">
    <property type="term" value="F:phosphorelay response regulator activity"/>
    <property type="evidence" value="ECO:0007669"/>
    <property type="project" value="TreeGrafter"/>
</dbReference>
<keyword evidence="7" id="KW-0804">Transcription</keyword>
<sequence length="227" mass="25578">MQILLIDDDQRLTRMLADYLQLQGLQVQTAATGQAGLQLLQQQRFDALVLDLMLPDADGLDLCRTIRQQFPLPILMLSARGDVADRIVGLELGADDYLGKPFDARELLARLRAITRRQQDEPRAQLLQLGSIELDPDSRTLSVAGERRALTGHQFDLLWCLARNAGRVMSRDQIMQSMRGEHLEAFDRSIDVHISKLRQALGDDPKQPERILTIRGIGYMLARPATD</sequence>
<keyword evidence="6 9" id="KW-0238">DNA-binding</keyword>
<evidence type="ECO:0000256" key="8">
    <source>
        <dbReference type="PROSITE-ProRule" id="PRU00169"/>
    </source>
</evidence>
<dbReference type="PANTHER" id="PTHR48111:SF4">
    <property type="entry name" value="DNA-BINDING DUAL TRANSCRIPTIONAL REGULATOR OMPR"/>
    <property type="match status" value="1"/>
</dbReference>
<dbReference type="AlphaFoldDB" id="A0A847S747"/>
<organism evidence="12 13">
    <name type="scientific">Leeia aquatica</name>
    <dbReference type="NCBI Taxonomy" id="2725557"/>
    <lineage>
        <taxon>Bacteria</taxon>
        <taxon>Pseudomonadati</taxon>
        <taxon>Pseudomonadota</taxon>
        <taxon>Betaproteobacteria</taxon>
        <taxon>Neisseriales</taxon>
        <taxon>Leeiaceae</taxon>
        <taxon>Leeia</taxon>
    </lineage>
</organism>
<keyword evidence="5" id="KW-0805">Transcription regulation</keyword>
<dbReference type="InterPro" id="IPR001867">
    <property type="entry name" value="OmpR/PhoB-type_DNA-bd"/>
</dbReference>
<dbReference type="Pfam" id="PF00486">
    <property type="entry name" value="Trans_reg_C"/>
    <property type="match status" value="1"/>
</dbReference>
<evidence type="ECO:0000256" key="7">
    <source>
        <dbReference type="ARBA" id="ARBA00023163"/>
    </source>
</evidence>
<dbReference type="InterPro" id="IPR001789">
    <property type="entry name" value="Sig_transdc_resp-reg_receiver"/>
</dbReference>
<feature type="domain" description="Response regulatory" evidence="10">
    <location>
        <begin position="2"/>
        <end position="115"/>
    </location>
</feature>
<dbReference type="EMBL" id="JABAIM010000002">
    <property type="protein sequence ID" value="NLR75573.1"/>
    <property type="molecule type" value="Genomic_DNA"/>
</dbReference>
<comment type="caution">
    <text evidence="12">The sequence shown here is derived from an EMBL/GenBank/DDBJ whole genome shotgun (WGS) entry which is preliminary data.</text>
</comment>
<evidence type="ECO:0000313" key="12">
    <source>
        <dbReference type="EMBL" id="NLR75573.1"/>
    </source>
</evidence>